<proteinExistence type="predicted"/>
<organism evidence="2 3">
    <name type="scientific">Shimia sagamensis</name>
    <dbReference type="NCBI Taxonomy" id="1566352"/>
    <lineage>
        <taxon>Bacteria</taxon>
        <taxon>Pseudomonadati</taxon>
        <taxon>Pseudomonadota</taxon>
        <taxon>Alphaproteobacteria</taxon>
        <taxon>Rhodobacterales</taxon>
        <taxon>Roseobacteraceae</taxon>
    </lineage>
</organism>
<dbReference type="InterPro" id="IPR011010">
    <property type="entry name" value="DNA_brk_join_enz"/>
</dbReference>
<accession>A0ABY1PFG3</accession>
<protein>
    <recommendedName>
        <fullName evidence="4">Phage integrase family protein</fullName>
    </recommendedName>
</protein>
<dbReference type="RefSeq" id="WP_283427506.1">
    <property type="nucleotide sequence ID" value="NZ_FXTY01000008.1"/>
</dbReference>
<keyword evidence="3" id="KW-1185">Reference proteome</keyword>
<evidence type="ECO:0000256" key="1">
    <source>
        <dbReference type="ARBA" id="ARBA00023172"/>
    </source>
</evidence>
<dbReference type="SUPFAM" id="SSF56349">
    <property type="entry name" value="DNA breaking-rejoining enzymes"/>
    <property type="match status" value="1"/>
</dbReference>
<reference evidence="2 3" key="1">
    <citation type="submission" date="2017-05" db="EMBL/GenBank/DDBJ databases">
        <authorList>
            <person name="Varghese N."/>
            <person name="Submissions S."/>
        </authorList>
    </citation>
    <scope>NUCLEOTIDE SEQUENCE [LARGE SCALE GENOMIC DNA]</scope>
    <source>
        <strain evidence="2 3">DSM 29734</strain>
    </source>
</reference>
<dbReference type="Gene3D" id="1.10.443.10">
    <property type="entry name" value="Intergrase catalytic core"/>
    <property type="match status" value="1"/>
</dbReference>
<dbReference type="Proteomes" id="UP001157961">
    <property type="component" value="Unassembled WGS sequence"/>
</dbReference>
<name>A0ABY1PFG3_9RHOB</name>
<evidence type="ECO:0008006" key="4">
    <source>
        <dbReference type="Google" id="ProtNLM"/>
    </source>
</evidence>
<sequence>MTIVRRGKSGKFTLYRRIPQRFAPLGLGKFYKKSLKTEDRDLAQKKADEIWRLKVGEWDARLAGESDLADDYHRRVVVIADHLGHPYMTAEEVSHEPLSAVLRRVHVIDSSSEVQADALLGGSSAPPLALSGLADEYELVMRPDNIQKSDDQKRNWRNGIDRTIEAFRDLVGNRDVMELTAADAFSYKTRLTDRLQAGEISAYTVNREMYTLNAALKRTIKNRFGKDVDLFSGLLVKDKKGKRRNRQVSFPPDWISGNLLDRSKYGRTNKEAIDVFLCMVNTPARPSELLALRGATIHLEHNVPHISIEPDGRETKTVSAERLIPLVGLSLEIFQNYPNGFPRYQGKANTWSAVMNKQLRANDLLPTPQHKATSLRHSLSDRLLNAGCTETIKDQLFGHVEDGTPYGEGIWLGTAQEWLQKAAL</sequence>
<gene>
    <name evidence="2" type="ORF">SAMN06265373_108211</name>
</gene>
<keyword evidence="1" id="KW-0233">DNA recombination</keyword>
<evidence type="ECO:0000313" key="2">
    <source>
        <dbReference type="EMBL" id="SMP32627.1"/>
    </source>
</evidence>
<evidence type="ECO:0000313" key="3">
    <source>
        <dbReference type="Proteomes" id="UP001157961"/>
    </source>
</evidence>
<dbReference type="EMBL" id="FXTY01000008">
    <property type="protein sequence ID" value="SMP32627.1"/>
    <property type="molecule type" value="Genomic_DNA"/>
</dbReference>
<dbReference type="InterPro" id="IPR013762">
    <property type="entry name" value="Integrase-like_cat_sf"/>
</dbReference>
<comment type="caution">
    <text evidence="2">The sequence shown here is derived from an EMBL/GenBank/DDBJ whole genome shotgun (WGS) entry which is preliminary data.</text>
</comment>